<reference evidence="2 3" key="1">
    <citation type="submission" date="2021-03" db="EMBL/GenBank/DDBJ databases">
        <title>Geobacter metallireducens gen. nov. sp. nov., a microorganism capable of coupling the complete oxidation of organic compounds to the reduction of iron and other metals.</title>
        <authorList>
            <person name="Li Y."/>
        </authorList>
    </citation>
    <scope>NUCLEOTIDE SEQUENCE [LARGE SCALE GENOMIC DNA]</scope>
    <source>
        <strain evidence="2 3">Jerry-YX</strain>
    </source>
</reference>
<feature type="chain" id="PRO_5045776875" evidence="1">
    <location>
        <begin position="23"/>
        <end position="256"/>
    </location>
</feature>
<keyword evidence="3" id="KW-1185">Reference proteome</keyword>
<name>A0ABX7Q887_9BACT</name>
<protein>
    <submittedName>
        <fullName evidence="2">Uncharacterized protein</fullName>
    </submittedName>
</protein>
<dbReference type="Proteomes" id="UP000663651">
    <property type="component" value="Chromosome"/>
</dbReference>
<accession>A0ABX7Q887</accession>
<feature type="signal peptide" evidence="1">
    <location>
        <begin position="1"/>
        <end position="22"/>
    </location>
</feature>
<sequence length="256" mass="26708">MRKCLAVFVALWLAWCAESVSASSIEYQPESISMTIPAGGEGQSLVKVTVAGDNPSTFYLLFLNKLVDGNLPAGWLSLSPSMTFASGGSSASILLRIRVPEGTASGVYSGKMLSRAMASHDTALAGNGIRIAVTVPSQCSGIPVVTLDSLQPEVVWPPDHGMTQVVLSGTVRMPEGCMTAEAGYSIEDEYGVMSGVGTVQLGPGGSFSAALPVEAMRHGQDKDGRHYSVTVFVRNEAGTGASLSRTVTVPHDLSAR</sequence>
<keyword evidence="1" id="KW-0732">Signal</keyword>
<dbReference type="RefSeq" id="WP_207164938.1">
    <property type="nucleotide sequence ID" value="NZ_CP071382.1"/>
</dbReference>
<evidence type="ECO:0000313" key="3">
    <source>
        <dbReference type="Proteomes" id="UP000663651"/>
    </source>
</evidence>
<dbReference type="EMBL" id="CP071382">
    <property type="protein sequence ID" value="QSV47056.1"/>
    <property type="molecule type" value="Genomic_DNA"/>
</dbReference>
<evidence type="ECO:0000313" key="2">
    <source>
        <dbReference type="EMBL" id="QSV47056.1"/>
    </source>
</evidence>
<organism evidence="2 3">
    <name type="scientific">Geobacter benzoatilyticus</name>
    <dbReference type="NCBI Taxonomy" id="2815309"/>
    <lineage>
        <taxon>Bacteria</taxon>
        <taxon>Pseudomonadati</taxon>
        <taxon>Thermodesulfobacteriota</taxon>
        <taxon>Desulfuromonadia</taxon>
        <taxon>Geobacterales</taxon>
        <taxon>Geobacteraceae</taxon>
        <taxon>Geobacter</taxon>
    </lineage>
</organism>
<proteinExistence type="predicted"/>
<evidence type="ECO:0000256" key="1">
    <source>
        <dbReference type="SAM" id="SignalP"/>
    </source>
</evidence>
<gene>
    <name evidence="2" type="ORF">JZM60_07285</name>
</gene>